<protein>
    <submittedName>
        <fullName evidence="1">Uncharacterized protein</fullName>
    </submittedName>
</protein>
<sequence length="504" mass="57297">MALHGCSEFTISGGQFVNVQGNLVQCMQQAEKEPTRWDDYRYIRTGDVYVTSVIDESEVAEYDETNQGDTFKHDFDKFSQVKDPYVAQLFGYNNNQNGLPALIFCNALIPLSHVILNNKVLSPVLVAYFQHQLGLWQPGAEITIGNLWIDSRSGTLCEGPQIQVPLYPFLKIHGSTSNSTPKSCFPALSIQTYRDTSATFDYLTRTVSTLNIIKSIAKAYRTFKKKIANEKAIFILTTHPGTIYDKHGQKIIARLPAKASSRLCYYLIRVDVGSAAMRESLVVMKDGSVRFTVTPMDIQHAKDMNLQYTISHTADLGQSWITQAHTVFSQFQIHKDKWEEYYMRYAFKLNFKCKRQHSRPQENTDLTSSGASVYLFIPPIPQPSDNEEIWRFWAEGKKYFWSSDPSGKEEMSEAMQVSLGLLSFTSAIESYYANWDQSAYEAIKLLHDHHHFDSTTTALAHSVGLSILEVVGDDDQFEVLDALMTSPKRRLSDSEDSRRKKQKV</sequence>
<name>A0A0W0FYT5_MONRR</name>
<dbReference type="EMBL" id="LATX01001446">
    <property type="protein sequence ID" value="KTB41529.1"/>
    <property type="molecule type" value="Genomic_DNA"/>
</dbReference>
<proteinExistence type="predicted"/>
<evidence type="ECO:0000313" key="2">
    <source>
        <dbReference type="Proteomes" id="UP000054988"/>
    </source>
</evidence>
<gene>
    <name evidence="1" type="ORF">WG66_5899</name>
</gene>
<organism evidence="1 2">
    <name type="scientific">Moniliophthora roreri</name>
    <name type="common">Frosty pod rot fungus</name>
    <name type="synonym">Monilia roreri</name>
    <dbReference type="NCBI Taxonomy" id="221103"/>
    <lineage>
        <taxon>Eukaryota</taxon>
        <taxon>Fungi</taxon>
        <taxon>Dikarya</taxon>
        <taxon>Basidiomycota</taxon>
        <taxon>Agaricomycotina</taxon>
        <taxon>Agaricomycetes</taxon>
        <taxon>Agaricomycetidae</taxon>
        <taxon>Agaricales</taxon>
        <taxon>Marasmiineae</taxon>
        <taxon>Marasmiaceae</taxon>
        <taxon>Moniliophthora</taxon>
    </lineage>
</organism>
<accession>A0A0W0FYT5</accession>
<reference evidence="1 2" key="1">
    <citation type="submission" date="2015-12" db="EMBL/GenBank/DDBJ databases">
        <title>Draft genome sequence of Moniliophthora roreri, the causal agent of frosty pod rot of cacao.</title>
        <authorList>
            <person name="Aime M.C."/>
            <person name="Diaz-Valderrama J.R."/>
            <person name="Kijpornyongpan T."/>
            <person name="Phillips-Mora W."/>
        </authorList>
    </citation>
    <scope>NUCLEOTIDE SEQUENCE [LARGE SCALE GENOMIC DNA]</scope>
    <source>
        <strain evidence="1 2">MCA 2952</strain>
    </source>
</reference>
<evidence type="ECO:0000313" key="1">
    <source>
        <dbReference type="EMBL" id="KTB41529.1"/>
    </source>
</evidence>
<dbReference type="Proteomes" id="UP000054988">
    <property type="component" value="Unassembled WGS sequence"/>
</dbReference>
<comment type="caution">
    <text evidence="1">The sequence shown here is derived from an EMBL/GenBank/DDBJ whole genome shotgun (WGS) entry which is preliminary data.</text>
</comment>
<dbReference type="AlphaFoldDB" id="A0A0W0FYT5"/>